<dbReference type="Gene3D" id="2.60.120.600">
    <property type="entry name" value="Domain of unknown function DUF1214, C-terminal domain"/>
    <property type="match status" value="1"/>
</dbReference>
<dbReference type="GeneID" id="90004023"/>
<dbReference type="InterPro" id="IPR037050">
    <property type="entry name" value="DUF1254_sf"/>
</dbReference>
<proteinExistence type="predicted"/>
<evidence type="ECO:0000313" key="5">
    <source>
        <dbReference type="EMBL" id="KAK5937274.1"/>
    </source>
</evidence>
<dbReference type="Gene3D" id="2.60.40.1610">
    <property type="entry name" value="Domain of unknown function DUF1254"/>
    <property type="match status" value="1"/>
</dbReference>
<dbReference type="Proteomes" id="UP001334248">
    <property type="component" value="Unassembled WGS sequence"/>
</dbReference>
<keyword evidence="2" id="KW-0472">Membrane</keyword>
<feature type="domain" description="DUF1254" evidence="4">
    <location>
        <begin position="68"/>
        <end position="202"/>
    </location>
</feature>
<feature type="region of interest" description="Disordered" evidence="1">
    <location>
        <begin position="489"/>
        <end position="511"/>
    </location>
</feature>
<gene>
    <name evidence="5" type="ORF">PMZ80_010574</name>
</gene>
<dbReference type="Pfam" id="PF06863">
    <property type="entry name" value="DUF1254"/>
    <property type="match status" value="1"/>
</dbReference>
<evidence type="ECO:0000256" key="2">
    <source>
        <dbReference type="SAM" id="Phobius"/>
    </source>
</evidence>
<feature type="compositionally biased region" description="Low complexity" evidence="1">
    <location>
        <begin position="497"/>
        <end position="511"/>
    </location>
</feature>
<dbReference type="PANTHER" id="PTHR36509:SF2">
    <property type="entry name" value="BLL3101 PROTEIN"/>
    <property type="match status" value="1"/>
</dbReference>
<dbReference type="Pfam" id="PF06742">
    <property type="entry name" value="DUF1214"/>
    <property type="match status" value="1"/>
</dbReference>
<organism evidence="5 6">
    <name type="scientific">Knufia obscura</name>
    <dbReference type="NCBI Taxonomy" id="1635080"/>
    <lineage>
        <taxon>Eukaryota</taxon>
        <taxon>Fungi</taxon>
        <taxon>Dikarya</taxon>
        <taxon>Ascomycota</taxon>
        <taxon>Pezizomycotina</taxon>
        <taxon>Eurotiomycetes</taxon>
        <taxon>Chaetothyriomycetidae</taxon>
        <taxon>Chaetothyriales</taxon>
        <taxon>Trichomeriaceae</taxon>
        <taxon>Knufia</taxon>
    </lineage>
</organism>
<evidence type="ECO:0000259" key="3">
    <source>
        <dbReference type="Pfam" id="PF06742"/>
    </source>
</evidence>
<keyword evidence="2" id="KW-0812">Transmembrane</keyword>
<dbReference type="EMBL" id="JAVHJV010000018">
    <property type="protein sequence ID" value="KAK5937274.1"/>
    <property type="molecule type" value="Genomic_DNA"/>
</dbReference>
<keyword evidence="6" id="KW-1185">Reference proteome</keyword>
<comment type="caution">
    <text evidence="5">The sequence shown here is derived from an EMBL/GenBank/DDBJ whole genome shotgun (WGS) entry which is preliminary data.</text>
</comment>
<keyword evidence="2" id="KW-1133">Transmembrane helix</keyword>
<accession>A0ABR0R9H8</accession>
<evidence type="ECO:0000259" key="4">
    <source>
        <dbReference type="Pfam" id="PF06863"/>
    </source>
</evidence>
<protein>
    <submittedName>
        <fullName evidence="5">Uncharacterized protein</fullName>
    </submittedName>
</protein>
<evidence type="ECO:0000313" key="6">
    <source>
        <dbReference type="Proteomes" id="UP001334248"/>
    </source>
</evidence>
<feature type="transmembrane region" description="Helical" evidence="2">
    <location>
        <begin position="527"/>
        <end position="547"/>
    </location>
</feature>
<dbReference type="PANTHER" id="PTHR36509">
    <property type="entry name" value="BLL3101 PROTEIN"/>
    <property type="match status" value="1"/>
</dbReference>
<evidence type="ECO:0000256" key="1">
    <source>
        <dbReference type="SAM" id="MobiDB-lite"/>
    </source>
</evidence>
<dbReference type="InterPro" id="IPR010621">
    <property type="entry name" value="DUF1214"/>
</dbReference>
<dbReference type="RefSeq" id="XP_064725364.1">
    <property type="nucleotide sequence ID" value="XM_064878963.1"/>
</dbReference>
<dbReference type="InterPro" id="IPR010679">
    <property type="entry name" value="DUF1254"/>
</dbReference>
<dbReference type="SUPFAM" id="SSF160935">
    <property type="entry name" value="VPA0735-like"/>
    <property type="match status" value="1"/>
</dbReference>
<feature type="domain" description="DUF1214" evidence="3">
    <location>
        <begin position="364"/>
        <end position="466"/>
    </location>
</feature>
<sequence>MTGTDTLYSLNHLGEMYHLLFFIPLCTLITAQATIDLQNATVSSLVYGYPLLAWQMFFAPVLERSGANTWSHARELSTPKNRTVVKPNVDTVYSTLIYDLSQSDVEITIPDIPAENFKLFSFYDPFGVNWANVGTGGFFEPGTYLIRSSRTDNGSDVGLQVINGSEEANVGDLISPTTYGTLLVRWGLNATNLDLVHQLQNECSSQNVEPQNNASSMSAPRLETLVDTFDATSSPAENVMNLLAQYAPATAPAATLEAAGISDTTYTPPPSVNLTLANATAVSMIAGAATRPGSSNELNNGWSARSPQLIGIYGTDYALRALIAAGGYLALRNPFAVYPNWANGTSESPGGPLTLGPDEAILFTFSGKPPIQDVGFWSMTAYDADSFLIPNDIEVYALGDRSNLTYPDGSRIYDTETSDSSSNSDDEMFQILVQPADVAPPANWTSNWLPAPAGGGQVIAQLRLFAGQPEAIDGSYMYPVVTRISALADESGTGDNTGSPTSSSPASAASGTGDAVASYTAGSSASFTMSGVTSATVYIVVAIAILLQ</sequence>
<dbReference type="InterPro" id="IPR037049">
    <property type="entry name" value="DUF1214_C_sf"/>
</dbReference>
<reference evidence="5 6" key="1">
    <citation type="journal article" date="2023" name="Res Sq">
        <title>Genomic and morphological characterization of Knufia obscura isolated from the Mars 2020 spacecraft assembly facility.</title>
        <authorList>
            <person name="Chander A.M."/>
            <person name="Teixeira M.M."/>
            <person name="Singh N.K."/>
            <person name="Williams M.P."/>
            <person name="Parker C.W."/>
            <person name="Leo P."/>
            <person name="Stajich J.E."/>
            <person name="Torok T."/>
            <person name="Tighe S."/>
            <person name="Mason C.E."/>
            <person name="Venkateswaran K."/>
        </authorList>
    </citation>
    <scope>NUCLEOTIDE SEQUENCE [LARGE SCALE GENOMIC DNA]</scope>
    <source>
        <strain evidence="5 6">CCFEE 5817</strain>
    </source>
</reference>
<name>A0ABR0R9H8_9EURO</name>